<keyword evidence="1" id="KW-0812">Transmembrane</keyword>
<protein>
    <submittedName>
        <fullName evidence="2">Uncharacterized protein</fullName>
    </submittedName>
</protein>
<feature type="transmembrane region" description="Helical" evidence="1">
    <location>
        <begin position="141"/>
        <end position="161"/>
    </location>
</feature>
<organism evidence="2 3">
    <name type="scientific">Periconia digitata</name>
    <dbReference type="NCBI Taxonomy" id="1303443"/>
    <lineage>
        <taxon>Eukaryota</taxon>
        <taxon>Fungi</taxon>
        <taxon>Dikarya</taxon>
        <taxon>Ascomycota</taxon>
        <taxon>Pezizomycotina</taxon>
        <taxon>Dothideomycetes</taxon>
        <taxon>Pleosporomycetidae</taxon>
        <taxon>Pleosporales</taxon>
        <taxon>Massarineae</taxon>
        <taxon>Periconiaceae</taxon>
        <taxon>Periconia</taxon>
    </lineage>
</organism>
<proteinExistence type="predicted"/>
<dbReference type="AlphaFoldDB" id="A0A9W4XE18"/>
<name>A0A9W4XE18_9PLEO</name>
<comment type="caution">
    <text evidence="2">The sequence shown here is derived from an EMBL/GenBank/DDBJ whole genome shotgun (WGS) entry which is preliminary data.</text>
</comment>
<dbReference type="Proteomes" id="UP001152607">
    <property type="component" value="Unassembled WGS sequence"/>
</dbReference>
<sequence length="527" mass="58742">MAYPLSPLNHGRRASEEQDVLNSFSDAPLMHSFNICEEIESGPPDHIRTDVSGEGRLGATYVVTPSQDDNVQFEGQIIDRTSHAPTCAKDTRISDDSSTFRHQATYQSSLDKLRTRESAKRSRLILTAHLHHYLRHWWKEWALLLFSLGVLVAIPVILSHFNGQPQPVWSLGLNLSTIIAVLATLLRSSLATVSEEVMSQAKWSWQSQLRPVRDLAHFEEASRGPLAALYLFINIPKLLGLKSLLSRNSVVPASTAILLSLAIGAFTQQAIKSVPCKRAVQGINATIPVARYAHPFMNQSEISWTKYRLDAATRSRIMNGFSDPNSIRPKFLENCPTGDCSFESLNNITHVTSGFCSRCVETTNMLVKEDLPADRDPELFPQESSNPREYIVRLPNRRPLVLSWIPEHFVSQGMSVNIEEVYRIPKPEPSDLLPSNATVTMNIVAVTRSPCSPGYKCSGLWPDPGDVGNGEWKKLNVVSASCGLYPCAQHLKAETRNGEFVETIIHEELYGTTENNIPKVNPITAHW</sequence>
<dbReference type="PANTHER" id="PTHR35394">
    <property type="entry name" value="DUF3176 DOMAIN-CONTAINING PROTEIN"/>
    <property type="match status" value="1"/>
</dbReference>
<feature type="transmembrane region" description="Helical" evidence="1">
    <location>
        <begin position="250"/>
        <end position="271"/>
    </location>
</feature>
<evidence type="ECO:0000313" key="3">
    <source>
        <dbReference type="Proteomes" id="UP001152607"/>
    </source>
</evidence>
<keyword evidence="1" id="KW-0472">Membrane</keyword>
<dbReference type="InterPro" id="IPR021514">
    <property type="entry name" value="DUF3176"/>
</dbReference>
<feature type="transmembrane region" description="Helical" evidence="1">
    <location>
        <begin position="167"/>
        <end position="186"/>
    </location>
</feature>
<evidence type="ECO:0000256" key="1">
    <source>
        <dbReference type="SAM" id="Phobius"/>
    </source>
</evidence>
<gene>
    <name evidence="2" type="ORF">PDIGIT_LOCUS1478</name>
</gene>
<keyword evidence="1" id="KW-1133">Transmembrane helix</keyword>
<accession>A0A9W4XE18</accession>
<dbReference type="PANTHER" id="PTHR35394:SF5">
    <property type="entry name" value="DUF3176 DOMAIN-CONTAINING PROTEIN"/>
    <property type="match status" value="1"/>
</dbReference>
<evidence type="ECO:0000313" key="2">
    <source>
        <dbReference type="EMBL" id="CAI6264376.1"/>
    </source>
</evidence>
<reference evidence="2" key="1">
    <citation type="submission" date="2023-01" db="EMBL/GenBank/DDBJ databases">
        <authorList>
            <person name="Van Ghelder C."/>
            <person name="Rancurel C."/>
        </authorList>
    </citation>
    <scope>NUCLEOTIDE SEQUENCE</scope>
    <source>
        <strain evidence="2">CNCM I-4278</strain>
    </source>
</reference>
<dbReference type="Pfam" id="PF11374">
    <property type="entry name" value="DUF3176"/>
    <property type="match status" value="1"/>
</dbReference>
<keyword evidence="3" id="KW-1185">Reference proteome</keyword>
<dbReference type="OrthoDB" id="5376804at2759"/>
<dbReference type="EMBL" id="CAOQHR010000001">
    <property type="protein sequence ID" value="CAI6264376.1"/>
    <property type="molecule type" value="Genomic_DNA"/>
</dbReference>